<gene>
    <name evidence="1" type="ORF">Vadar_015476</name>
</gene>
<sequence>MGMLGSSRPPVCPREEHCSEWAKQYLKYCLCNMKDGVSLALGLVSVISWGVAEIPQIITNYRTKSTEGLSIAFLMTWIAGDMFNLFGCMLEPATLPTQFYMAILYTLTTSVLAGQTIYYGHIYHRLKSNRQNHKTEAVEKKISCSSGVAKKQDNNGDGWENVINDFSLGVAQSSPIPLPAVLRCSSLERELYYMSARSLSRGHTPTSGSFLAQRITLTTLSRQNTCEEPLLGGVASTQFAPPNSKTMLCAFSAVTFVLGTLNLRLKESNGLHIVPGKPYKGVVLRVGRKLLQVSGGFLQETGGARSSRIGTLLGWGMAAIYMGGRLPQICLNIRRGHLEGLSPFMFIFALVGNITYVASILVKSLEWSKLSANLPWLVDAGGCAVLDTFILIQNFQGHWFRHTKSNCS</sequence>
<comment type="caution">
    <text evidence="1">The sequence shown here is derived from an EMBL/GenBank/DDBJ whole genome shotgun (WGS) entry which is preliminary data.</text>
</comment>
<proteinExistence type="predicted"/>
<evidence type="ECO:0000313" key="1">
    <source>
        <dbReference type="EMBL" id="KAH7854571.1"/>
    </source>
</evidence>
<organism evidence="1 2">
    <name type="scientific">Vaccinium darrowii</name>
    <dbReference type="NCBI Taxonomy" id="229202"/>
    <lineage>
        <taxon>Eukaryota</taxon>
        <taxon>Viridiplantae</taxon>
        <taxon>Streptophyta</taxon>
        <taxon>Embryophyta</taxon>
        <taxon>Tracheophyta</taxon>
        <taxon>Spermatophyta</taxon>
        <taxon>Magnoliopsida</taxon>
        <taxon>eudicotyledons</taxon>
        <taxon>Gunneridae</taxon>
        <taxon>Pentapetalae</taxon>
        <taxon>asterids</taxon>
        <taxon>Ericales</taxon>
        <taxon>Ericaceae</taxon>
        <taxon>Vaccinioideae</taxon>
        <taxon>Vaccinieae</taxon>
        <taxon>Vaccinium</taxon>
    </lineage>
</organism>
<name>A0ACB7YLU9_9ERIC</name>
<reference evidence="1 2" key="1">
    <citation type="journal article" date="2021" name="Hortic Res">
        <title>High-quality reference genome and annotation aids understanding of berry development for evergreen blueberry (Vaccinium darrowii).</title>
        <authorList>
            <person name="Yu J."/>
            <person name="Hulse-Kemp A.M."/>
            <person name="Babiker E."/>
            <person name="Staton M."/>
        </authorList>
    </citation>
    <scope>NUCLEOTIDE SEQUENCE [LARGE SCALE GENOMIC DNA]</scope>
    <source>
        <strain evidence="2">cv. NJ 8807/NJ 8810</strain>
        <tissue evidence="1">Young leaf</tissue>
    </source>
</reference>
<dbReference type="EMBL" id="CM037161">
    <property type="protein sequence ID" value="KAH7854571.1"/>
    <property type="molecule type" value="Genomic_DNA"/>
</dbReference>
<keyword evidence="2" id="KW-1185">Reference proteome</keyword>
<evidence type="ECO:0000313" key="2">
    <source>
        <dbReference type="Proteomes" id="UP000828048"/>
    </source>
</evidence>
<protein>
    <submittedName>
        <fullName evidence="1">Uncharacterized protein</fullName>
    </submittedName>
</protein>
<accession>A0ACB7YLU9</accession>
<dbReference type="Proteomes" id="UP000828048">
    <property type="component" value="Chromosome 11"/>
</dbReference>